<reference evidence="7 8" key="1">
    <citation type="submission" date="2024-01" db="EMBL/GenBank/DDBJ databases">
        <authorList>
            <person name="Alioto T."/>
            <person name="Alioto T."/>
            <person name="Gomez Garrido J."/>
        </authorList>
    </citation>
    <scope>NUCLEOTIDE SEQUENCE [LARGE SCALE GENOMIC DNA]</scope>
</reference>
<comment type="caution">
    <text evidence="7">The sequence shown here is derived from an EMBL/GenBank/DDBJ whole genome shotgun (WGS) entry which is preliminary data.</text>
</comment>
<keyword evidence="2 6" id="KW-0677">Repeat</keyword>
<evidence type="ECO:0000256" key="2">
    <source>
        <dbReference type="ARBA" id="ARBA00022737"/>
    </source>
</evidence>
<evidence type="ECO:0000256" key="6">
    <source>
        <dbReference type="RuleBase" id="RU003540"/>
    </source>
</evidence>
<dbReference type="PROSITE" id="PS00223">
    <property type="entry name" value="ANNEXIN_1"/>
    <property type="match status" value="3"/>
</dbReference>
<dbReference type="EMBL" id="CAWUFR010000147">
    <property type="protein sequence ID" value="CAK6970016.1"/>
    <property type="molecule type" value="Genomic_DNA"/>
</dbReference>
<keyword evidence="3 6" id="KW-0106">Calcium</keyword>
<dbReference type="GO" id="GO:0005737">
    <property type="term" value="C:cytoplasm"/>
    <property type="evidence" value="ECO:0007669"/>
    <property type="project" value="TreeGrafter"/>
</dbReference>
<dbReference type="AlphaFoldDB" id="A0AAV1PE84"/>
<comment type="domain">
    <text evidence="6">A pair of annexin repeats may form one binding site for calcium and phospholipid.</text>
</comment>
<keyword evidence="8" id="KW-1185">Reference proteome</keyword>
<accession>A0AAV1PE84</accession>
<dbReference type="SUPFAM" id="SSF47874">
    <property type="entry name" value="Annexin"/>
    <property type="match status" value="1"/>
</dbReference>
<dbReference type="FunFam" id="1.10.220.10:FF:000001">
    <property type="entry name" value="Annexin"/>
    <property type="match status" value="1"/>
</dbReference>
<evidence type="ECO:0000313" key="8">
    <source>
        <dbReference type="Proteomes" id="UP001314229"/>
    </source>
</evidence>
<dbReference type="InterPro" id="IPR018252">
    <property type="entry name" value="Annexin_repeat_CS"/>
</dbReference>
<name>A0AAV1PE84_SCOSC</name>
<organism evidence="7 8">
    <name type="scientific">Scomber scombrus</name>
    <name type="common">Atlantic mackerel</name>
    <name type="synonym">Scomber vernalis</name>
    <dbReference type="NCBI Taxonomy" id="13677"/>
    <lineage>
        <taxon>Eukaryota</taxon>
        <taxon>Metazoa</taxon>
        <taxon>Chordata</taxon>
        <taxon>Craniata</taxon>
        <taxon>Vertebrata</taxon>
        <taxon>Euteleostomi</taxon>
        <taxon>Actinopterygii</taxon>
        <taxon>Neopterygii</taxon>
        <taxon>Teleostei</taxon>
        <taxon>Neoteleostei</taxon>
        <taxon>Acanthomorphata</taxon>
        <taxon>Pelagiaria</taxon>
        <taxon>Scombriformes</taxon>
        <taxon>Scombridae</taxon>
        <taxon>Scomber</taxon>
    </lineage>
</organism>
<dbReference type="PANTHER" id="PTHR10502:SF25">
    <property type="entry name" value="ANNEXIN A3"/>
    <property type="match status" value="1"/>
</dbReference>
<dbReference type="GO" id="GO:0005634">
    <property type="term" value="C:nucleus"/>
    <property type="evidence" value="ECO:0007669"/>
    <property type="project" value="TreeGrafter"/>
</dbReference>
<sequence length="383" mass="42549">MQHRGRDSPDAQLHFRFPQILACRCGTNAFPAHTQIQRIPAVMASLWDDLDSLVNSPSSFSVQNGERGTVKPTATFDAKEDAVSLRKAIEGIGTTEKTLIDILTHRSSAQRQLICDAYQEATGRTLVEDLKGDTNGDFKELLVALVTPPAAFDCHEVMRAMKGCGTTDSILIEIFASRTNEQIKALTEVYLTETEKKLTFDLKTEVSGDFSKALLLLAEGKRDESTTVDSDKAKEDAKTLYDAGEKKWGTDESKFIDILCHRSIPQLRQTLVEYKNISGKSLQQSIEGEMSGELEELLVAVVKCVKSVPAYFAERLYESMKGGGTDESTLNRIMVSRSEIDLLDIRAEFKKLYSYSLHSAIESDCSRNYEKTLIKICGGDDEC</sequence>
<keyword evidence="4 6" id="KW-0041">Annexin</keyword>
<dbReference type="GO" id="GO:0004859">
    <property type="term" value="F:phospholipase inhibitor activity"/>
    <property type="evidence" value="ECO:0007669"/>
    <property type="project" value="InterPro"/>
</dbReference>
<dbReference type="FunFam" id="1.10.220.10:FF:000004">
    <property type="entry name" value="Annexin"/>
    <property type="match status" value="1"/>
</dbReference>
<dbReference type="FunFam" id="1.10.220.10:FF:000002">
    <property type="entry name" value="Annexin"/>
    <property type="match status" value="1"/>
</dbReference>
<dbReference type="PRINTS" id="PR00199">
    <property type="entry name" value="ANNEXINIII"/>
</dbReference>
<dbReference type="GO" id="GO:0005544">
    <property type="term" value="F:calcium-dependent phospholipid binding"/>
    <property type="evidence" value="ECO:0007669"/>
    <property type="project" value="UniProtKB-KW"/>
</dbReference>
<dbReference type="Gene3D" id="1.10.220.10">
    <property type="entry name" value="Annexin"/>
    <property type="match status" value="4"/>
</dbReference>
<protein>
    <recommendedName>
        <fullName evidence="6">Annexin</fullName>
    </recommendedName>
</protein>
<keyword evidence="5 6" id="KW-0111">Calcium/phospholipid-binding</keyword>
<dbReference type="InterPro" id="IPR002390">
    <property type="entry name" value="ANX3"/>
</dbReference>
<evidence type="ECO:0000256" key="5">
    <source>
        <dbReference type="ARBA" id="ARBA00023302"/>
    </source>
</evidence>
<dbReference type="GO" id="GO:0005886">
    <property type="term" value="C:plasma membrane"/>
    <property type="evidence" value="ECO:0007669"/>
    <property type="project" value="TreeGrafter"/>
</dbReference>
<evidence type="ECO:0000313" key="7">
    <source>
        <dbReference type="EMBL" id="CAK6970016.1"/>
    </source>
</evidence>
<dbReference type="PANTHER" id="PTHR10502">
    <property type="entry name" value="ANNEXIN"/>
    <property type="match status" value="1"/>
</dbReference>
<proteinExistence type="inferred from homology"/>
<dbReference type="InterPro" id="IPR037104">
    <property type="entry name" value="Annexin_sf"/>
</dbReference>
<dbReference type="GO" id="GO:0012506">
    <property type="term" value="C:vesicle membrane"/>
    <property type="evidence" value="ECO:0007669"/>
    <property type="project" value="TreeGrafter"/>
</dbReference>
<dbReference type="InterPro" id="IPR001464">
    <property type="entry name" value="Annexin"/>
</dbReference>
<dbReference type="InterPro" id="IPR018502">
    <property type="entry name" value="Annexin_repeat"/>
</dbReference>
<evidence type="ECO:0000256" key="4">
    <source>
        <dbReference type="ARBA" id="ARBA00023216"/>
    </source>
</evidence>
<dbReference type="FunFam" id="1.10.220.10:FF:000003">
    <property type="entry name" value="Annexin"/>
    <property type="match status" value="1"/>
</dbReference>
<dbReference type="SMART" id="SM00335">
    <property type="entry name" value="ANX"/>
    <property type="match status" value="4"/>
</dbReference>
<comment type="similarity">
    <text evidence="1 6">Belongs to the annexin family.</text>
</comment>
<dbReference type="PRINTS" id="PR00196">
    <property type="entry name" value="ANNEXIN"/>
</dbReference>
<dbReference type="Pfam" id="PF00191">
    <property type="entry name" value="Annexin"/>
    <property type="match status" value="4"/>
</dbReference>
<dbReference type="Proteomes" id="UP001314229">
    <property type="component" value="Unassembled WGS sequence"/>
</dbReference>
<evidence type="ECO:0000256" key="1">
    <source>
        <dbReference type="ARBA" id="ARBA00007831"/>
    </source>
</evidence>
<gene>
    <name evidence="7" type="ORF">FSCOSCO3_A019773</name>
</gene>
<dbReference type="GO" id="GO:0005509">
    <property type="term" value="F:calcium ion binding"/>
    <property type="evidence" value="ECO:0007669"/>
    <property type="project" value="InterPro"/>
</dbReference>
<evidence type="ECO:0000256" key="3">
    <source>
        <dbReference type="ARBA" id="ARBA00022837"/>
    </source>
</evidence>
<dbReference type="PROSITE" id="PS51897">
    <property type="entry name" value="ANNEXIN_2"/>
    <property type="match status" value="4"/>
</dbReference>
<dbReference type="GO" id="GO:0001786">
    <property type="term" value="F:phosphatidylserine binding"/>
    <property type="evidence" value="ECO:0007669"/>
    <property type="project" value="TreeGrafter"/>
</dbReference>